<dbReference type="Proteomes" id="UP000838412">
    <property type="component" value="Chromosome 16"/>
</dbReference>
<sequence>MVGRQWGVLGASTRAHRSLQQQAGTGYPWSGPRAHHTHPGYVHSPSTGPHSDLINTSQSQPGRTNLSQSVPRTSYTNNQSGRWTIFDLLRVERAERCQSETRRQR</sequence>
<organism evidence="2 3">
    <name type="scientific">Branchiostoma lanceolatum</name>
    <name type="common">Common lancelet</name>
    <name type="synonym">Amphioxus lanceolatum</name>
    <dbReference type="NCBI Taxonomy" id="7740"/>
    <lineage>
        <taxon>Eukaryota</taxon>
        <taxon>Metazoa</taxon>
        <taxon>Chordata</taxon>
        <taxon>Cephalochordata</taxon>
        <taxon>Leptocardii</taxon>
        <taxon>Amphioxiformes</taxon>
        <taxon>Branchiostomatidae</taxon>
        <taxon>Branchiostoma</taxon>
    </lineage>
</organism>
<evidence type="ECO:0000256" key="1">
    <source>
        <dbReference type="SAM" id="MobiDB-lite"/>
    </source>
</evidence>
<feature type="region of interest" description="Disordered" evidence="1">
    <location>
        <begin position="1"/>
        <end position="78"/>
    </location>
</feature>
<evidence type="ECO:0000313" key="3">
    <source>
        <dbReference type="Proteomes" id="UP000838412"/>
    </source>
</evidence>
<dbReference type="AlphaFoldDB" id="A0A8J9Z6B5"/>
<dbReference type="EMBL" id="OV696701">
    <property type="protein sequence ID" value="CAH1247744.1"/>
    <property type="molecule type" value="Genomic_DNA"/>
</dbReference>
<keyword evidence="3" id="KW-1185">Reference proteome</keyword>
<feature type="compositionally biased region" description="Polar residues" evidence="1">
    <location>
        <begin position="44"/>
        <end position="78"/>
    </location>
</feature>
<proteinExistence type="predicted"/>
<name>A0A8J9Z6B5_BRALA</name>
<evidence type="ECO:0000313" key="2">
    <source>
        <dbReference type="EMBL" id="CAH1247744.1"/>
    </source>
</evidence>
<accession>A0A8J9Z6B5</accession>
<reference evidence="2" key="1">
    <citation type="submission" date="2022-01" db="EMBL/GenBank/DDBJ databases">
        <authorList>
            <person name="Braso-Vives M."/>
        </authorList>
    </citation>
    <scope>NUCLEOTIDE SEQUENCE</scope>
</reference>
<protein>
    <submittedName>
        <fullName evidence="2">Hypp8003 protein</fullName>
    </submittedName>
</protein>
<gene>
    <name evidence="2" type="primary">Hypp8003</name>
    <name evidence="2" type="ORF">BLAG_LOCUS9327</name>
</gene>